<dbReference type="AlphaFoldDB" id="A0A919WDF5"/>
<keyword evidence="2" id="KW-1185">Reference proteome</keyword>
<accession>A0A919WDF5</accession>
<dbReference type="Proteomes" id="UP000677082">
    <property type="component" value="Unassembled WGS sequence"/>
</dbReference>
<dbReference type="EMBL" id="BOQN01000181">
    <property type="protein sequence ID" value="GIM98102.1"/>
    <property type="molecule type" value="Genomic_DNA"/>
</dbReference>
<evidence type="ECO:0000313" key="1">
    <source>
        <dbReference type="EMBL" id="GIM98102.1"/>
    </source>
</evidence>
<protein>
    <submittedName>
        <fullName evidence="1">Uncharacterized protein</fullName>
    </submittedName>
</protein>
<reference evidence="1 2" key="1">
    <citation type="submission" date="2021-03" db="EMBL/GenBank/DDBJ databases">
        <title>Whole genome shotgun sequence of Actinoplanes toevensis NBRC 105298.</title>
        <authorList>
            <person name="Komaki H."/>
            <person name="Tamura T."/>
        </authorList>
    </citation>
    <scope>NUCLEOTIDE SEQUENCE [LARGE SCALE GENOMIC DNA]</scope>
    <source>
        <strain evidence="1 2">NBRC 105298</strain>
    </source>
</reference>
<proteinExistence type="predicted"/>
<organism evidence="1 2">
    <name type="scientific">Paractinoplanes toevensis</name>
    <dbReference type="NCBI Taxonomy" id="571911"/>
    <lineage>
        <taxon>Bacteria</taxon>
        <taxon>Bacillati</taxon>
        <taxon>Actinomycetota</taxon>
        <taxon>Actinomycetes</taxon>
        <taxon>Micromonosporales</taxon>
        <taxon>Micromonosporaceae</taxon>
        <taxon>Paractinoplanes</taxon>
    </lineage>
</organism>
<sequence>MESATLAGFDHPSPEETETPMRRLAFLMVLPFLAAGCSGGDETAAGGATPAVGGSSGAAPAAVDPSVAAAGDKALSGNTKAICAQAERTSTSFGQTFIADLKLQIDNASKDAAAKSAAKEKLDRDVSNFSDALADMAKLADDKALKGALTQMSKKVQVLKGDVTKINADKMSEITATLDKACGKS</sequence>
<name>A0A919WDF5_9ACTN</name>
<gene>
    <name evidence="1" type="ORF">Ato02nite_098950</name>
</gene>
<comment type="caution">
    <text evidence="1">The sequence shown here is derived from an EMBL/GenBank/DDBJ whole genome shotgun (WGS) entry which is preliminary data.</text>
</comment>
<evidence type="ECO:0000313" key="2">
    <source>
        <dbReference type="Proteomes" id="UP000677082"/>
    </source>
</evidence>